<keyword evidence="3" id="KW-0540">Nuclease</keyword>
<sequence length="117" mass="12898">MPTRRSRWQTSHRRDRLPHDWQQIRAAVRARANGRCQAKQHANGCNGIGTDCDHIIPGDDNSLDNLQWLSSACHKAKTARETAARNAWYRETRLHPVEKNPGSIPPGVGGTSPGAAG</sequence>
<proteinExistence type="predicted"/>
<dbReference type="InterPro" id="IPR003615">
    <property type="entry name" value="HNH_nuc"/>
</dbReference>
<dbReference type="AlphaFoldDB" id="A0A556R9W7"/>
<evidence type="ECO:0000256" key="1">
    <source>
        <dbReference type="SAM" id="MobiDB-lite"/>
    </source>
</evidence>
<gene>
    <name evidence="3" type="ORF">FPK29_04810</name>
</gene>
<dbReference type="EMBL" id="VMHJ01000002">
    <property type="protein sequence ID" value="TSJ85684.1"/>
    <property type="molecule type" value="Genomic_DNA"/>
</dbReference>
<evidence type="ECO:0000313" key="3">
    <source>
        <dbReference type="EMBL" id="TSJ85684.1"/>
    </source>
</evidence>
<keyword evidence="3" id="KW-0255">Endonuclease</keyword>
<reference evidence="3 4" key="1">
    <citation type="submission" date="2019-07" db="EMBL/GenBank/DDBJ databases">
        <title>Bifidobacterium asteroides genomes.</title>
        <authorList>
            <person name="Zheng H."/>
        </authorList>
    </citation>
    <scope>NUCLEOTIDE SEQUENCE [LARGE SCALE GENOMIC DNA]</scope>
    <source>
        <strain evidence="3 4">W8111</strain>
    </source>
</reference>
<organism evidence="3 4">
    <name type="scientific">Bifidobacterium asteroides</name>
    <dbReference type="NCBI Taxonomy" id="1684"/>
    <lineage>
        <taxon>Bacteria</taxon>
        <taxon>Bacillati</taxon>
        <taxon>Actinomycetota</taxon>
        <taxon>Actinomycetes</taxon>
        <taxon>Bifidobacteriales</taxon>
        <taxon>Bifidobacteriaceae</taxon>
        <taxon>Bifidobacterium</taxon>
    </lineage>
</organism>
<evidence type="ECO:0000313" key="4">
    <source>
        <dbReference type="Proteomes" id="UP000317536"/>
    </source>
</evidence>
<name>A0A556R9W7_9BIFI</name>
<dbReference type="CDD" id="cd00085">
    <property type="entry name" value="HNHc"/>
    <property type="match status" value="1"/>
</dbReference>
<comment type="caution">
    <text evidence="3">The sequence shown here is derived from an EMBL/GenBank/DDBJ whole genome shotgun (WGS) entry which is preliminary data.</text>
</comment>
<dbReference type="GO" id="GO:0004519">
    <property type="term" value="F:endonuclease activity"/>
    <property type="evidence" value="ECO:0007669"/>
    <property type="project" value="UniProtKB-KW"/>
</dbReference>
<dbReference type="Proteomes" id="UP000317536">
    <property type="component" value="Unassembled WGS sequence"/>
</dbReference>
<accession>A0A556R9W7</accession>
<feature type="compositionally biased region" description="Gly residues" evidence="1">
    <location>
        <begin position="107"/>
        <end position="117"/>
    </location>
</feature>
<keyword evidence="3" id="KW-0378">Hydrolase</keyword>
<evidence type="ECO:0000259" key="2">
    <source>
        <dbReference type="SMART" id="SM00507"/>
    </source>
</evidence>
<protein>
    <submittedName>
        <fullName evidence="3">HNH endonuclease</fullName>
    </submittedName>
</protein>
<dbReference type="Gene3D" id="1.10.30.50">
    <property type="match status" value="1"/>
</dbReference>
<feature type="domain" description="HNH nuclease" evidence="2">
    <location>
        <begin position="23"/>
        <end position="75"/>
    </location>
</feature>
<dbReference type="SMART" id="SM00507">
    <property type="entry name" value="HNHc"/>
    <property type="match status" value="1"/>
</dbReference>
<feature type="region of interest" description="Disordered" evidence="1">
    <location>
        <begin position="93"/>
        <end position="117"/>
    </location>
</feature>